<dbReference type="PANTHER" id="PTHR33221">
    <property type="entry name" value="WINGED HELIX-TURN-HELIX TRANSCRIPTIONAL REGULATOR, RRF2 FAMILY"/>
    <property type="match status" value="1"/>
</dbReference>
<dbReference type="Proteomes" id="UP000009222">
    <property type="component" value="Chromosome"/>
</dbReference>
<protein>
    <submittedName>
        <fullName evidence="1">Rrf2 family protein</fullName>
    </submittedName>
</protein>
<dbReference type="RefSeq" id="WP_015710480.1">
    <property type="nucleotide sequence ID" value="NC_015577.1"/>
</dbReference>
<dbReference type="STRING" id="545695.TREAZ_1536"/>
<organism evidence="1 2">
    <name type="scientific">Leadbettera azotonutricia (strain ATCC BAA-888 / DSM 13862 / ZAS-9)</name>
    <name type="common">Treponema azotonutricium</name>
    <dbReference type="NCBI Taxonomy" id="545695"/>
    <lineage>
        <taxon>Bacteria</taxon>
        <taxon>Pseudomonadati</taxon>
        <taxon>Spirochaetota</taxon>
        <taxon>Spirochaetia</taxon>
        <taxon>Spirochaetales</taxon>
        <taxon>Breznakiellaceae</taxon>
        <taxon>Leadbettera</taxon>
    </lineage>
</organism>
<dbReference type="Pfam" id="PF02082">
    <property type="entry name" value="Rrf2"/>
    <property type="match status" value="1"/>
</dbReference>
<dbReference type="OrthoDB" id="9808360at2"/>
<dbReference type="SUPFAM" id="SSF46785">
    <property type="entry name" value="Winged helix' DNA-binding domain"/>
    <property type="match status" value="1"/>
</dbReference>
<evidence type="ECO:0000313" key="1">
    <source>
        <dbReference type="EMBL" id="AEF80878.1"/>
    </source>
</evidence>
<proteinExistence type="predicted"/>
<dbReference type="PROSITE" id="PS51197">
    <property type="entry name" value="HTH_RRF2_2"/>
    <property type="match status" value="1"/>
</dbReference>
<dbReference type="GO" id="GO:0005829">
    <property type="term" value="C:cytosol"/>
    <property type="evidence" value="ECO:0007669"/>
    <property type="project" value="TreeGrafter"/>
</dbReference>
<dbReference type="Gene3D" id="1.10.10.10">
    <property type="entry name" value="Winged helix-like DNA-binding domain superfamily/Winged helix DNA-binding domain"/>
    <property type="match status" value="1"/>
</dbReference>
<reference evidence="2" key="1">
    <citation type="submission" date="2009-12" db="EMBL/GenBank/DDBJ databases">
        <title>Complete sequence of Treponema azotonutricium strain ZAS-9.</title>
        <authorList>
            <person name="Tetu S.G."/>
            <person name="Matson E."/>
            <person name="Ren Q."/>
            <person name="Seshadri R."/>
            <person name="Elbourne L."/>
            <person name="Hassan K.A."/>
            <person name="Durkin A."/>
            <person name="Radune D."/>
            <person name="Mohamoud Y."/>
            <person name="Shay R."/>
            <person name="Jin S."/>
            <person name="Zhang X."/>
            <person name="Lucey K."/>
            <person name="Ballor N.R."/>
            <person name="Ottesen E."/>
            <person name="Rosenthal R."/>
            <person name="Allen A."/>
            <person name="Leadbetter J.R."/>
            <person name="Paulsen I.T."/>
        </authorList>
    </citation>
    <scope>NUCLEOTIDE SEQUENCE [LARGE SCALE GENOMIC DNA]</scope>
    <source>
        <strain evidence="2">ATCC BAA-888 / DSM 13862 / ZAS-9</strain>
    </source>
</reference>
<dbReference type="EMBL" id="CP001841">
    <property type="protein sequence ID" value="AEF80878.1"/>
    <property type="molecule type" value="Genomic_DNA"/>
</dbReference>
<dbReference type="AlphaFoldDB" id="F5YE18"/>
<dbReference type="InterPro" id="IPR036388">
    <property type="entry name" value="WH-like_DNA-bd_sf"/>
</dbReference>
<dbReference type="InterPro" id="IPR000944">
    <property type="entry name" value="Tscrpt_reg_Rrf2"/>
</dbReference>
<gene>
    <name evidence="1" type="ordered locus">TREAZ_1536</name>
</gene>
<dbReference type="HOGENOM" id="CLU_107144_1_3_12"/>
<dbReference type="NCBIfam" id="TIGR00738">
    <property type="entry name" value="rrf2_super"/>
    <property type="match status" value="1"/>
</dbReference>
<dbReference type="InterPro" id="IPR036390">
    <property type="entry name" value="WH_DNA-bd_sf"/>
</dbReference>
<evidence type="ECO:0000313" key="2">
    <source>
        <dbReference type="Proteomes" id="UP000009222"/>
    </source>
</evidence>
<sequence>MFITKESDYAVRIIRELSRSGRESVKAICESESIPMQYSYKILKKLEKGGLVQGYRGASGGYELAKAPKNMSLYDVITAVDEEILLSECLGHGFRCPMKGKGRKGCGVHGEFARIQGLILSHLKEKSLSDII</sequence>
<accession>F5YE18</accession>
<reference evidence="1 2" key="2">
    <citation type="journal article" date="2011" name="ISME J.">
        <title>RNA-seq reveals cooperative metabolic interactions between two termite-gut spirochete species in co-culture.</title>
        <authorList>
            <person name="Rosenthal A.Z."/>
            <person name="Matson E.G."/>
            <person name="Eldar A."/>
            <person name="Leadbetter J.R."/>
        </authorList>
    </citation>
    <scope>NUCLEOTIDE SEQUENCE [LARGE SCALE GENOMIC DNA]</scope>
    <source>
        <strain evidence="2">ATCC BAA-888 / DSM 13862 / ZAS-9</strain>
    </source>
</reference>
<dbReference type="GO" id="GO:0003700">
    <property type="term" value="F:DNA-binding transcription factor activity"/>
    <property type="evidence" value="ECO:0007669"/>
    <property type="project" value="TreeGrafter"/>
</dbReference>
<dbReference type="InParanoid" id="F5YE18"/>
<dbReference type="PANTHER" id="PTHR33221:SF2">
    <property type="entry name" value="TRANSCRIPTIONAL REGULATOR"/>
    <property type="match status" value="1"/>
</dbReference>
<dbReference type="KEGG" id="taz:TREAZ_1536"/>
<keyword evidence="2" id="KW-1185">Reference proteome</keyword>
<name>F5YE18_LEAAZ</name>
<dbReference type="eggNOG" id="COG1959">
    <property type="taxonomic scope" value="Bacteria"/>
</dbReference>